<dbReference type="RefSeq" id="WP_123817549.1">
    <property type="nucleotide sequence ID" value="NZ_RKQG01000001.1"/>
</dbReference>
<dbReference type="InterPro" id="IPR027417">
    <property type="entry name" value="P-loop_NTPase"/>
</dbReference>
<dbReference type="EMBL" id="RKQG01000001">
    <property type="protein sequence ID" value="RPE32983.1"/>
    <property type="molecule type" value="Genomic_DNA"/>
</dbReference>
<evidence type="ECO:0000256" key="2">
    <source>
        <dbReference type="ARBA" id="ARBA00022741"/>
    </source>
</evidence>
<dbReference type="AlphaFoldDB" id="A0A3N4RI15"/>
<dbReference type="SMART" id="SM00382">
    <property type="entry name" value="AAA"/>
    <property type="match status" value="1"/>
</dbReference>
<gene>
    <name evidence="5" type="ORF">EDD38_1257</name>
</gene>
<dbReference type="PANTHER" id="PTHR42939:SF1">
    <property type="entry name" value="ABC TRANSPORTER ATP-BINDING PROTEIN ALBC-RELATED"/>
    <property type="match status" value="1"/>
</dbReference>
<dbReference type="InterPro" id="IPR003439">
    <property type="entry name" value="ABC_transporter-like_ATP-bd"/>
</dbReference>
<dbReference type="SUPFAM" id="SSF52540">
    <property type="entry name" value="P-loop containing nucleoside triphosphate hydrolases"/>
    <property type="match status" value="1"/>
</dbReference>
<dbReference type="Gene3D" id="3.40.50.300">
    <property type="entry name" value="P-loop containing nucleotide triphosphate hydrolases"/>
    <property type="match status" value="1"/>
</dbReference>
<feature type="domain" description="ABC transporter" evidence="4">
    <location>
        <begin position="3"/>
        <end position="223"/>
    </location>
</feature>
<protein>
    <submittedName>
        <fullName evidence="5">ABC transporter family protein</fullName>
    </submittedName>
</protein>
<keyword evidence="2" id="KW-0547">Nucleotide-binding</keyword>
<dbReference type="GO" id="GO:0005524">
    <property type="term" value="F:ATP binding"/>
    <property type="evidence" value="ECO:0007669"/>
    <property type="project" value="UniProtKB-KW"/>
</dbReference>
<organism evidence="5 6">
    <name type="scientific">Kitasatospora cineracea</name>
    <dbReference type="NCBI Taxonomy" id="88074"/>
    <lineage>
        <taxon>Bacteria</taxon>
        <taxon>Bacillati</taxon>
        <taxon>Actinomycetota</taxon>
        <taxon>Actinomycetes</taxon>
        <taxon>Kitasatosporales</taxon>
        <taxon>Streptomycetaceae</taxon>
        <taxon>Kitasatospora</taxon>
    </lineage>
</organism>
<evidence type="ECO:0000256" key="3">
    <source>
        <dbReference type="ARBA" id="ARBA00022840"/>
    </source>
</evidence>
<evidence type="ECO:0000313" key="5">
    <source>
        <dbReference type="EMBL" id="RPE32983.1"/>
    </source>
</evidence>
<evidence type="ECO:0000256" key="1">
    <source>
        <dbReference type="ARBA" id="ARBA00022448"/>
    </source>
</evidence>
<dbReference type="PROSITE" id="PS50893">
    <property type="entry name" value="ABC_TRANSPORTER_2"/>
    <property type="match status" value="1"/>
</dbReference>
<accession>A0A3N4RI15</accession>
<dbReference type="InterPro" id="IPR051782">
    <property type="entry name" value="ABC_Transporter_VariousFunc"/>
</dbReference>
<comment type="caution">
    <text evidence="5">The sequence shown here is derived from an EMBL/GenBank/DDBJ whole genome shotgun (WGS) entry which is preliminary data.</text>
</comment>
<dbReference type="InterPro" id="IPR003593">
    <property type="entry name" value="AAA+_ATPase"/>
</dbReference>
<sequence length="282" mass="29804">MTVRLAGVGKRYGRGGPWILQGVDLVLEPGGIVRVEGANGSGKSTLLKVLAGIERAERGTVHAPGSRAYVPERFPPALPFDARDYLCHLARVRGLSADRGRRRADHWLERFGITGYAGTPIGRLSKGTCQKVAVAQALLAEADLLLLDEAWTGLDRAARGELDAAVTERAAAGGLVVFVDHDPARLAGLTTAGHLVSNGALHAIPPVLADQDGPRTVVVVRAERLPEHLPGNPGRKPLADGTVRLDVAAAHSDTLLRRLLNSTPPVHVHSVAGPEHPEGVRP</sequence>
<dbReference type="GO" id="GO:0016887">
    <property type="term" value="F:ATP hydrolysis activity"/>
    <property type="evidence" value="ECO:0007669"/>
    <property type="project" value="InterPro"/>
</dbReference>
<dbReference type="Pfam" id="PF00005">
    <property type="entry name" value="ABC_tran"/>
    <property type="match status" value="1"/>
</dbReference>
<keyword evidence="3" id="KW-0067">ATP-binding</keyword>
<proteinExistence type="predicted"/>
<keyword evidence="6" id="KW-1185">Reference proteome</keyword>
<evidence type="ECO:0000313" key="6">
    <source>
        <dbReference type="Proteomes" id="UP000266906"/>
    </source>
</evidence>
<dbReference type="Proteomes" id="UP000266906">
    <property type="component" value="Unassembled WGS sequence"/>
</dbReference>
<name>A0A3N4RI15_9ACTN</name>
<dbReference type="PANTHER" id="PTHR42939">
    <property type="entry name" value="ABC TRANSPORTER ATP-BINDING PROTEIN ALBC-RELATED"/>
    <property type="match status" value="1"/>
</dbReference>
<evidence type="ECO:0000259" key="4">
    <source>
        <dbReference type="PROSITE" id="PS50893"/>
    </source>
</evidence>
<reference evidence="5 6" key="1">
    <citation type="submission" date="2018-11" db="EMBL/GenBank/DDBJ databases">
        <title>Sequencing the genomes of 1000 actinobacteria strains.</title>
        <authorList>
            <person name="Klenk H.-P."/>
        </authorList>
    </citation>
    <scope>NUCLEOTIDE SEQUENCE [LARGE SCALE GENOMIC DNA]</scope>
    <source>
        <strain evidence="5 6">DSM 44781</strain>
    </source>
</reference>
<keyword evidence="1" id="KW-0813">Transport</keyword>